<evidence type="ECO:0000313" key="4">
    <source>
        <dbReference type="Proteomes" id="UP000008827"/>
    </source>
</evidence>
<organism evidence="2">
    <name type="scientific">Glycine max</name>
    <name type="common">Soybean</name>
    <name type="synonym">Glycine hispida</name>
    <dbReference type="NCBI Taxonomy" id="3847"/>
    <lineage>
        <taxon>Eukaryota</taxon>
        <taxon>Viridiplantae</taxon>
        <taxon>Streptophyta</taxon>
        <taxon>Embryophyta</taxon>
        <taxon>Tracheophyta</taxon>
        <taxon>Spermatophyta</taxon>
        <taxon>Magnoliopsida</taxon>
        <taxon>eudicotyledons</taxon>
        <taxon>Gunneridae</taxon>
        <taxon>Pentapetalae</taxon>
        <taxon>rosids</taxon>
        <taxon>fabids</taxon>
        <taxon>Fabales</taxon>
        <taxon>Fabaceae</taxon>
        <taxon>Papilionoideae</taxon>
        <taxon>50 kb inversion clade</taxon>
        <taxon>NPAAA clade</taxon>
        <taxon>indigoferoid/millettioid clade</taxon>
        <taxon>Phaseoleae</taxon>
        <taxon>Glycine</taxon>
        <taxon>Glycine subgen. Soja</taxon>
    </lineage>
</organism>
<dbReference type="EnsemblPlants" id="KRH06522">
    <property type="protein sequence ID" value="KRH06522"/>
    <property type="gene ID" value="GLYMA_16G028000"/>
</dbReference>
<keyword evidence="4" id="KW-1185">Reference proteome</keyword>
<dbReference type="InParanoid" id="K7MEX2"/>
<evidence type="ECO:0000313" key="2">
    <source>
        <dbReference type="EMBL" id="KRH06522.1"/>
    </source>
</evidence>
<reference evidence="2 3" key="1">
    <citation type="journal article" date="2010" name="Nature">
        <title>Genome sequence of the palaeopolyploid soybean.</title>
        <authorList>
            <person name="Schmutz J."/>
            <person name="Cannon S.B."/>
            <person name="Schlueter J."/>
            <person name="Ma J."/>
            <person name="Mitros T."/>
            <person name="Nelson W."/>
            <person name="Hyten D.L."/>
            <person name="Song Q."/>
            <person name="Thelen J.J."/>
            <person name="Cheng J."/>
            <person name="Xu D."/>
            <person name="Hellsten U."/>
            <person name="May G.D."/>
            <person name="Yu Y."/>
            <person name="Sakurai T."/>
            <person name="Umezawa T."/>
            <person name="Bhattacharyya M.K."/>
            <person name="Sandhu D."/>
            <person name="Valliyodan B."/>
            <person name="Lindquist E."/>
            <person name="Peto M."/>
            <person name="Grant D."/>
            <person name="Shu S."/>
            <person name="Goodstein D."/>
            <person name="Barry K."/>
            <person name="Futrell-Griggs M."/>
            <person name="Abernathy B."/>
            <person name="Du J."/>
            <person name="Tian Z."/>
            <person name="Zhu L."/>
            <person name="Gill N."/>
            <person name="Joshi T."/>
            <person name="Libault M."/>
            <person name="Sethuraman A."/>
            <person name="Zhang X.-C."/>
            <person name="Shinozaki K."/>
            <person name="Nguyen H.T."/>
            <person name="Wing R.A."/>
            <person name="Cregan P."/>
            <person name="Specht J."/>
            <person name="Grimwood J."/>
            <person name="Rokhsar D."/>
            <person name="Stacey G."/>
            <person name="Shoemaker R.C."/>
            <person name="Jackson S.A."/>
        </authorList>
    </citation>
    <scope>NUCLEOTIDE SEQUENCE</scope>
    <source>
        <strain evidence="3">cv. Williams 82</strain>
        <tissue evidence="2">Callus</tissue>
    </source>
</reference>
<evidence type="ECO:0000313" key="3">
    <source>
        <dbReference type="EnsemblPlants" id="KRH06522"/>
    </source>
</evidence>
<dbReference type="Proteomes" id="UP000008827">
    <property type="component" value="Chromosome 16"/>
</dbReference>
<dbReference type="OMA" id="PAHNFIL"/>
<evidence type="ECO:0000256" key="1">
    <source>
        <dbReference type="SAM" id="SignalP"/>
    </source>
</evidence>
<name>K7MEX2_SOYBN</name>
<keyword evidence="1" id="KW-0732">Signal</keyword>
<reference evidence="2" key="3">
    <citation type="submission" date="2018-07" db="EMBL/GenBank/DDBJ databases">
        <title>WGS assembly of Glycine max.</title>
        <authorList>
            <person name="Schmutz J."/>
            <person name="Cannon S."/>
            <person name="Schlueter J."/>
            <person name="Ma J."/>
            <person name="Mitros T."/>
            <person name="Nelson W."/>
            <person name="Hyten D."/>
            <person name="Song Q."/>
            <person name="Thelen J."/>
            <person name="Cheng J."/>
            <person name="Xu D."/>
            <person name="Hellsten U."/>
            <person name="May G."/>
            <person name="Yu Y."/>
            <person name="Sakurai T."/>
            <person name="Umezawa T."/>
            <person name="Bhattacharyya M."/>
            <person name="Sandhu D."/>
            <person name="Valliyodan B."/>
            <person name="Lindquist E."/>
            <person name="Peto M."/>
            <person name="Grant D."/>
            <person name="Shu S."/>
            <person name="Goodstein D."/>
            <person name="Barry K."/>
            <person name="Futrell-Griggs M."/>
            <person name="Abernathy B."/>
            <person name="Du J."/>
            <person name="Tian Z."/>
            <person name="Zhu L."/>
            <person name="Gill N."/>
            <person name="Joshi T."/>
            <person name="Libault M."/>
            <person name="Sethuraman A."/>
            <person name="Zhang X."/>
            <person name="Shinozaki K."/>
            <person name="Nguyen H."/>
            <person name="Wing R."/>
            <person name="Cregan P."/>
            <person name="Specht J."/>
            <person name="Grimwood J."/>
            <person name="Rokhsar D."/>
            <person name="Stacey G."/>
            <person name="Shoemaker R."/>
            <person name="Jackson S."/>
        </authorList>
    </citation>
    <scope>NUCLEOTIDE SEQUENCE</scope>
    <source>
        <tissue evidence="2">Callus</tissue>
    </source>
</reference>
<dbReference type="AlphaFoldDB" id="K7MEX2"/>
<protein>
    <submittedName>
        <fullName evidence="2 3">Uncharacterized protein</fullName>
    </submittedName>
</protein>
<feature type="signal peptide" evidence="1">
    <location>
        <begin position="1"/>
        <end position="24"/>
    </location>
</feature>
<proteinExistence type="predicted"/>
<reference evidence="3" key="2">
    <citation type="submission" date="2018-02" db="UniProtKB">
        <authorList>
            <consortium name="EnsemblPlants"/>
        </authorList>
    </citation>
    <scope>IDENTIFICATION</scope>
    <source>
        <strain evidence="3">Williams 82</strain>
    </source>
</reference>
<feature type="chain" id="PRO_5014581752" evidence="1">
    <location>
        <begin position="25"/>
        <end position="70"/>
    </location>
</feature>
<dbReference type="EMBL" id="CM000849">
    <property type="protein sequence ID" value="KRH06522.1"/>
    <property type="molecule type" value="Genomic_DNA"/>
</dbReference>
<accession>K7MEX2</accession>
<dbReference type="Gramene" id="KRH06522">
    <property type="protein sequence ID" value="KRH06522"/>
    <property type="gene ID" value="GLYMA_16G028000"/>
</dbReference>
<dbReference type="STRING" id="3847.K7MEX2"/>
<dbReference type="HOGENOM" id="CLU_2762864_0_0_1"/>
<sequence>MKLAYFCQILVFIILYSSSTFVTSQDSCSSNLVQIQFPIPFDTSSLLCSPVWPAHNFILRVRVAFFIRIL</sequence>
<gene>
    <name evidence="2" type="ORF">GLYMA_16G028000</name>
</gene>
<dbReference type="PaxDb" id="3847-GLYMA16G03104.1"/>